<dbReference type="AlphaFoldDB" id="A0A1Y2AJH9"/>
<feature type="region of interest" description="Disordered" evidence="1">
    <location>
        <begin position="343"/>
        <end position="365"/>
    </location>
</feature>
<evidence type="ECO:0000313" key="3">
    <source>
        <dbReference type="EMBL" id="ORY22676.1"/>
    </source>
</evidence>
<dbReference type="OrthoDB" id="2153679at2759"/>
<reference evidence="3 4" key="1">
    <citation type="submission" date="2016-08" db="EMBL/GenBank/DDBJ databases">
        <title>A Parts List for Fungal Cellulosomes Revealed by Comparative Genomics.</title>
        <authorList>
            <consortium name="DOE Joint Genome Institute"/>
            <person name="Haitjema C.H."/>
            <person name="Gilmore S.P."/>
            <person name="Henske J.K."/>
            <person name="Solomon K.V."/>
            <person name="De Groot R."/>
            <person name="Kuo A."/>
            <person name="Mondo S.J."/>
            <person name="Salamov A.A."/>
            <person name="Labutti K."/>
            <person name="Zhao Z."/>
            <person name="Chiniquy J."/>
            <person name="Barry K."/>
            <person name="Brewer H.M."/>
            <person name="Purvine S.O."/>
            <person name="Wright A.T."/>
            <person name="Boxma B."/>
            <person name="Van Alen T."/>
            <person name="Hackstein J.H."/>
            <person name="Baker S.E."/>
            <person name="Grigoriev I.V."/>
            <person name="O'Malley M.A."/>
        </authorList>
    </citation>
    <scope>NUCLEOTIDE SEQUENCE [LARGE SCALE GENOMIC DNA]</scope>
    <source>
        <strain evidence="3 4">G1</strain>
    </source>
</reference>
<keyword evidence="4" id="KW-1185">Reference proteome</keyword>
<feature type="chain" id="PRO_5012146755" description="SH3 domain-containing protein" evidence="2">
    <location>
        <begin position="20"/>
        <end position="615"/>
    </location>
</feature>
<feature type="signal peptide" evidence="2">
    <location>
        <begin position="1"/>
        <end position="19"/>
    </location>
</feature>
<evidence type="ECO:0008006" key="5">
    <source>
        <dbReference type="Google" id="ProtNLM"/>
    </source>
</evidence>
<dbReference type="SUPFAM" id="SSF50044">
    <property type="entry name" value="SH3-domain"/>
    <property type="match status" value="1"/>
</dbReference>
<comment type="caution">
    <text evidence="3">The sequence shown here is derived from an EMBL/GenBank/DDBJ whole genome shotgun (WGS) entry which is preliminary data.</text>
</comment>
<feature type="compositionally biased region" description="Polar residues" evidence="1">
    <location>
        <begin position="343"/>
        <end position="364"/>
    </location>
</feature>
<evidence type="ECO:0000256" key="1">
    <source>
        <dbReference type="SAM" id="MobiDB-lite"/>
    </source>
</evidence>
<protein>
    <recommendedName>
        <fullName evidence="5">SH3 domain-containing protein</fullName>
    </recommendedName>
</protein>
<dbReference type="Proteomes" id="UP000193920">
    <property type="component" value="Unassembled WGS sequence"/>
</dbReference>
<keyword evidence="2" id="KW-0732">Signal</keyword>
<name>A0A1Y2AJH9_9FUNG</name>
<evidence type="ECO:0000256" key="2">
    <source>
        <dbReference type="SAM" id="SignalP"/>
    </source>
</evidence>
<feature type="region of interest" description="Disordered" evidence="1">
    <location>
        <begin position="237"/>
        <end position="258"/>
    </location>
</feature>
<dbReference type="CDD" id="cd00174">
    <property type="entry name" value="SH3"/>
    <property type="match status" value="1"/>
</dbReference>
<evidence type="ECO:0000313" key="4">
    <source>
        <dbReference type="Proteomes" id="UP000193920"/>
    </source>
</evidence>
<organism evidence="3 4">
    <name type="scientific">Neocallimastix californiae</name>
    <dbReference type="NCBI Taxonomy" id="1754190"/>
    <lineage>
        <taxon>Eukaryota</taxon>
        <taxon>Fungi</taxon>
        <taxon>Fungi incertae sedis</taxon>
        <taxon>Chytridiomycota</taxon>
        <taxon>Chytridiomycota incertae sedis</taxon>
        <taxon>Neocallimastigomycetes</taxon>
        <taxon>Neocallimastigales</taxon>
        <taxon>Neocallimastigaceae</taxon>
        <taxon>Neocallimastix</taxon>
    </lineage>
</organism>
<feature type="compositionally biased region" description="Low complexity" evidence="1">
    <location>
        <begin position="237"/>
        <end position="254"/>
    </location>
</feature>
<dbReference type="InterPro" id="IPR036028">
    <property type="entry name" value="SH3-like_dom_sf"/>
</dbReference>
<dbReference type="EMBL" id="MCOG01000244">
    <property type="protein sequence ID" value="ORY22676.1"/>
    <property type="molecule type" value="Genomic_DNA"/>
</dbReference>
<feature type="region of interest" description="Disordered" evidence="1">
    <location>
        <begin position="447"/>
        <end position="477"/>
    </location>
</feature>
<sequence>MQKIIILILLVFLISYCLCNNIPSISFINVPETINPGELINLEWNYTDTHRYNIEISLCNHIEGSCQKLLETNTKHNKVNTTLEFEESQCYFKEKSIDDWCILGTVIFSKKNQTHFTSKKLKRKLICNGECKEDLCINYLNNNTTVIKPNRNDNISNRINENNDNYMKDKALNDPIPIFSVEDSSYCCDMSVHTPVLGNASYHSNTVNNVQSRPLCHSPKVADQSPLSVHLHLINSVSDNNSHNSHNSQNNAKNKGAIDKSNSYKISEELHDILPDHPTSESPYLAELSPISKSSSIPFVSSPKITKKMSVRHDHNVGHHHNLYAESSIILDRKANNSHLISDSPILSDSKSRNSSGHSFNSTNEETKVLSSKHYVLSNFEGDYDKEELNLHYGDIVSVINILPEGWAYGELLLKYNAYTKTSKKPMKQSRYRKFGYYPIRCLSLDEEDNESNSPSKRVLEEEDNKDLNNNDMSSDSDSIKGFHHINKTNQSLIHKATVPLALPSTPYNSNLKSNEESSHVISKNSKRNSILKIFKRNSTDFNIPNKDQLTYFNEPNSNNEKINTHEIINSDNDSDSETIYHDAEEEEMKVNKSSNLDSKRISIKSYISYKNYAI</sequence>
<accession>A0A1Y2AJH9</accession>
<proteinExistence type="predicted"/>
<gene>
    <name evidence="3" type="ORF">LY90DRAFT_707095</name>
</gene>
<feature type="compositionally biased region" description="Low complexity" evidence="1">
    <location>
        <begin position="468"/>
        <end position="477"/>
    </location>
</feature>